<accession>A0A1I4TJ26</accession>
<dbReference type="Pfam" id="PF04851">
    <property type="entry name" value="ResIII"/>
    <property type="match status" value="1"/>
</dbReference>
<feature type="domain" description="Helicase ATP-binding" evidence="1">
    <location>
        <begin position="27"/>
        <end position="173"/>
    </location>
</feature>
<keyword evidence="2" id="KW-0067">ATP-binding</keyword>
<dbReference type="SMART" id="SM00487">
    <property type="entry name" value="DEXDc"/>
    <property type="match status" value="1"/>
</dbReference>
<dbReference type="PROSITE" id="PS51192">
    <property type="entry name" value="HELICASE_ATP_BIND_1"/>
    <property type="match status" value="1"/>
</dbReference>
<dbReference type="SUPFAM" id="SSF52540">
    <property type="entry name" value="P-loop containing nucleoside triphosphate hydrolases"/>
    <property type="match status" value="1"/>
</dbReference>
<sequence>MFDLFSAPLATFTPRPHQQRALELLKASLEKGHKRPVLQLPTGGGKTFVAAQIIKGALKKGRRVVFTVPYLSLLQQTIEAFESFGIGDLGVIQSDHSRTDPEAPVQIASVDTLARRGFPDVDLVIVDEAHKRSSAIDHWMKVRPDLVFVGLSATPWRKGMAEEWDDLVIGSDLAELVKEGVLTKFRVFAEAEPDLSGVKTVSGDYETGVLGQVMSAPRLVADIVHTWLSNAEYRPTVCFAVNRAHAQELQRQFTSEGIACGYVDANTPPDARQRVREKFERGELKVVCNVGCLTTGVDWDVRCIILARPTKSEMLYVQMVGRGLRAADGKQDCLILDHSDTTARLGFVRDIGHAELLSSKAKTAKRARKEDLPKMCPACKFLKPSRASKCPGCGFVSRRQNKIKPEEGELVEIAQPIRSVVENVGAKREEKQSFLSGLISVQEQRNYDPGWVKHVFRDKFNHWPENFSWAACEPSEEVKRYVKSRDIRNAKKREKAGR</sequence>
<dbReference type="PANTHER" id="PTHR47396">
    <property type="entry name" value="TYPE I RESTRICTION ENZYME ECOKI R PROTEIN"/>
    <property type="match status" value="1"/>
</dbReference>
<dbReference type="Proteomes" id="UP000199144">
    <property type="component" value="Unassembled WGS sequence"/>
</dbReference>
<dbReference type="InterPro" id="IPR027417">
    <property type="entry name" value="P-loop_NTPase"/>
</dbReference>
<name>A0A1I4TJ26_9RHOB</name>
<dbReference type="GO" id="GO:0004386">
    <property type="term" value="F:helicase activity"/>
    <property type="evidence" value="ECO:0007669"/>
    <property type="project" value="UniProtKB-KW"/>
</dbReference>
<dbReference type="GO" id="GO:0016787">
    <property type="term" value="F:hydrolase activity"/>
    <property type="evidence" value="ECO:0007669"/>
    <property type="project" value="InterPro"/>
</dbReference>
<dbReference type="SMART" id="SM00490">
    <property type="entry name" value="HELICc"/>
    <property type="match status" value="1"/>
</dbReference>
<dbReference type="EMBL" id="FOTQ01000017">
    <property type="protein sequence ID" value="SFM76577.1"/>
    <property type="molecule type" value="Genomic_DNA"/>
</dbReference>
<dbReference type="GO" id="GO:0003677">
    <property type="term" value="F:DNA binding"/>
    <property type="evidence" value="ECO:0007669"/>
    <property type="project" value="InterPro"/>
</dbReference>
<keyword evidence="2" id="KW-0547">Nucleotide-binding</keyword>
<dbReference type="AlphaFoldDB" id="A0A1I4TJ26"/>
<dbReference type="InterPro" id="IPR006935">
    <property type="entry name" value="Helicase/UvrB_N"/>
</dbReference>
<dbReference type="GO" id="GO:0005829">
    <property type="term" value="C:cytosol"/>
    <property type="evidence" value="ECO:0007669"/>
    <property type="project" value="TreeGrafter"/>
</dbReference>
<keyword evidence="3" id="KW-1185">Reference proteome</keyword>
<evidence type="ECO:0000313" key="3">
    <source>
        <dbReference type="Proteomes" id="UP000199144"/>
    </source>
</evidence>
<dbReference type="InterPro" id="IPR001650">
    <property type="entry name" value="Helicase_C-like"/>
</dbReference>
<dbReference type="InterPro" id="IPR050742">
    <property type="entry name" value="Helicase_Restrict-Modif_Enz"/>
</dbReference>
<keyword evidence="2" id="KW-0378">Hydrolase</keyword>
<dbReference type="InterPro" id="IPR014001">
    <property type="entry name" value="Helicase_ATP-bd"/>
</dbReference>
<reference evidence="2 3" key="1">
    <citation type="submission" date="2016-10" db="EMBL/GenBank/DDBJ databases">
        <authorList>
            <person name="de Groot N.N."/>
        </authorList>
    </citation>
    <scope>NUCLEOTIDE SEQUENCE [LARGE SCALE GENOMIC DNA]</scope>
    <source>
        <strain evidence="2 3">DSM 15283</strain>
    </source>
</reference>
<dbReference type="Gene3D" id="3.40.50.300">
    <property type="entry name" value="P-loop containing nucleotide triphosphate hydrolases"/>
    <property type="match status" value="2"/>
</dbReference>
<dbReference type="OrthoDB" id="9803459at2"/>
<evidence type="ECO:0000313" key="2">
    <source>
        <dbReference type="EMBL" id="SFM76577.1"/>
    </source>
</evidence>
<keyword evidence="2" id="KW-0347">Helicase</keyword>
<proteinExistence type="predicted"/>
<organism evidence="2 3">
    <name type="scientific">Shimia aestuarii</name>
    <dbReference type="NCBI Taxonomy" id="254406"/>
    <lineage>
        <taxon>Bacteria</taxon>
        <taxon>Pseudomonadati</taxon>
        <taxon>Pseudomonadota</taxon>
        <taxon>Alphaproteobacteria</taxon>
        <taxon>Rhodobacterales</taxon>
        <taxon>Roseobacteraceae</taxon>
    </lineage>
</organism>
<dbReference type="PANTHER" id="PTHR47396:SF1">
    <property type="entry name" value="ATP-DEPENDENT HELICASE IRC3-RELATED"/>
    <property type="match status" value="1"/>
</dbReference>
<gene>
    <name evidence="2" type="ORF">SAMN04488042_11713</name>
</gene>
<dbReference type="RefSeq" id="WP_093097042.1">
    <property type="nucleotide sequence ID" value="NZ_FOTQ01000017.1"/>
</dbReference>
<protein>
    <submittedName>
        <fullName evidence="2">Helicase conserved C-terminal domain-containing protein</fullName>
    </submittedName>
</protein>
<dbReference type="STRING" id="254406.SAMN04488042_11713"/>
<dbReference type="GO" id="GO:0005524">
    <property type="term" value="F:ATP binding"/>
    <property type="evidence" value="ECO:0007669"/>
    <property type="project" value="InterPro"/>
</dbReference>
<dbReference type="Pfam" id="PF00271">
    <property type="entry name" value="Helicase_C"/>
    <property type="match status" value="1"/>
</dbReference>
<evidence type="ECO:0000259" key="1">
    <source>
        <dbReference type="PROSITE" id="PS51192"/>
    </source>
</evidence>